<name>A0A811PDT4_9POAL</name>
<keyword evidence="2" id="KW-1185">Reference proteome</keyword>
<dbReference type="OrthoDB" id="1739492at2759"/>
<organism evidence="1 2">
    <name type="scientific">Miscanthus lutarioriparius</name>
    <dbReference type="NCBI Taxonomy" id="422564"/>
    <lineage>
        <taxon>Eukaryota</taxon>
        <taxon>Viridiplantae</taxon>
        <taxon>Streptophyta</taxon>
        <taxon>Embryophyta</taxon>
        <taxon>Tracheophyta</taxon>
        <taxon>Spermatophyta</taxon>
        <taxon>Magnoliopsida</taxon>
        <taxon>Liliopsida</taxon>
        <taxon>Poales</taxon>
        <taxon>Poaceae</taxon>
        <taxon>PACMAD clade</taxon>
        <taxon>Panicoideae</taxon>
        <taxon>Andropogonodae</taxon>
        <taxon>Andropogoneae</taxon>
        <taxon>Saccharinae</taxon>
        <taxon>Miscanthus</taxon>
    </lineage>
</organism>
<dbReference type="Proteomes" id="UP000604825">
    <property type="component" value="Unassembled WGS sequence"/>
</dbReference>
<evidence type="ECO:0000313" key="2">
    <source>
        <dbReference type="Proteomes" id="UP000604825"/>
    </source>
</evidence>
<accession>A0A811PDT4</accession>
<dbReference type="EMBL" id="CAJGYO010000006">
    <property type="protein sequence ID" value="CAD6238850.1"/>
    <property type="molecule type" value="Genomic_DNA"/>
</dbReference>
<protein>
    <recommendedName>
        <fullName evidence="3">Transposase</fullName>
    </recommendedName>
</protein>
<dbReference type="PANTHER" id="PTHR47169:SF2">
    <property type="entry name" value="OS01G0541250 PROTEIN"/>
    <property type="match status" value="1"/>
</dbReference>
<comment type="caution">
    <text evidence="1">The sequence shown here is derived from an EMBL/GenBank/DDBJ whole genome shotgun (WGS) entry which is preliminary data.</text>
</comment>
<dbReference type="Gene3D" id="3.30.420.10">
    <property type="entry name" value="Ribonuclease H-like superfamily/Ribonuclease H"/>
    <property type="match status" value="1"/>
</dbReference>
<sequence>MPIDLNATPSEEDEDAIHDLNLCATIEDGEGAGIHGEVVQAMQDQIHEVEDREPVVHSSIDLNLHLEALNVSKTKMHKVFKEGLVRRHSSTLKPYLREQNKRERLRFCSTMIDEQTVHTDPKFKDMYNIIHIDE</sequence>
<dbReference type="PANTHER" id="PTHR47169">
    <property type="entry name" value="OS01G0541250 PROTEIN"/>
    <property type="match status" value="1"/>
</dbReference>
<gene>
    <name evidence="1" type="ORF">NCGR_LOCUS25976</name>
</gene>
<dbReference type="AlphaFoldDB" id="A0A811PDT4"/>
<evidence type="ECO:0008006" key="3">
    <source>
        <dbReference type="Google" id="ProtNLM"/>
    </source>
</evidence>
<proteinExistence type="predicted"/>
<reference evidence="1" key="1">
    <citation type="submission" date="2020-10" db="EMBL/GenBank/DDBJ databases">
        <authorList>
            <person name="Han B."/>
            <person name="Lu T."/>
            <person name="Zhao Q."/>
            <person name="Huang X."/>
            <person name="Zhao Y."/>
        </authorList>
    </citation>
    <scope>NUCLEOTIDE SEQUENCE</scope>
</reference>
<dbReference type="GO" id="GO:0003676">
    <property type="term" value="F:nucleic acid binding"/>
    <property type="evidence" value="ECO:0007669"/>
    <property type="project" value="InterPro"/>
</dbReference>
<evidence type="ECO:0000313" key="1">
    <source>
        <dbReference type="EMBL" id="CAD6238850.1"/>
    </source>
</evidence>
<dbReference type="InterPro" id="IPR036397">
    <property type="entry name" value="RNaseH_sf"/>
</dbReference>